<evidence type="ECO:0000256" key="1">
    <source>
        <dbReference type="ARBA" id="ARBA00004613"/>
    </source>
</evidence>
<keyword evidence="4" id="KW-0211">Defensin</keyword>
<accession>A0A6P5QBA2</accession>
<evidence type="ECO:0000256" key="2">
    <source>
        <dbReference type="ARBA" id="ARBA00022525"/>
    </source>
</evidence>
<evidence type="ECO:0000256" key="3">
    <source>
        <dbReference type="ARBA" id="ARBA00022529"/>
    </source>
</evidence>
<feature type="chain" id="PRO_5027848125" evidence="7">
    <location>
        <begin position="23"/>
        <end position="63"/>
    </location>
</feature>
<comment type="subcellular location">
    <subcellularLocation>
        <location evidence="1">Secreted</location>
    </subcellularLocation>
</comment>
<evidence type="ECO:0000256" key="7">
    <source>
        <dbReference type="SAM" id="SignalP"/>
    </source>
</evidence>
<dbReference type="Gene3D" id="3.10.360.10">
    <property type="entry name" value="Antimicrobial Peptide, Beta-defensin 2, Chain A"/>
    <property type="match status" value="1"/>
</dbReference>
<dbReference type="GO" id="GO:0005615">
    <property type="term" value="C:extracellular space"/>
    <property type="evidence" value="ECO:0007669"/>
    <property type="project" value="TreeGrafter"/>
</dbReference>
<dbReference type="InterPro" id="IPR001855">
    <property type="entry name" value="Defensin_beta-like"/>
</dbReference>
<dbReference type="GO" id="GO:0031731">
    <property type="term" value="F:CCR6 chemokine receptor binding"/>
    <property type="evidence" value="ECO:0007669"/>
    <property type="project" value="TreeGrafter"/>
</dbReference>
<dbReference type="RefSeq" id="XP_021026575.1">
    <property type="nucleotide sequence ID" value="XM_021170916.1"/>
</dbReference>
<dbReference type="FunFam" id="3.10.360.10:FF:000001">
    <property type="entry name" value="Beta-defensin 1"/>
    <property type="match status" value="1"/>
</dbReference>
<protein>
    <submittedName>
        <fullName evidence="10">Beta-defensin 4</fullName>
    </submittedName>
</protein>
<keyword evidence="3" id="KW-0929">Antimicrobial</keyword>
<dbReference type="PANTHER" id="PTHR20515">
    <property type="entry name" value="BETA-DEFENSIN"/>
    <property type="match status" value="1"/>
</dbReference>
<dbReference type="Pfam" id="PF00711">
    <property type="entry name" value="Defensin_beta"/>
    <property type="match status" value="1"/>
</dbReference>
<dbReference type="PANTHER" id="PTHR20515:SF2">
    <property type="entry name" value="DEFENSIN BETA 4A"/>
    <property type="match status" value="1"/>
</dbReference>
<keyword evidence="7" id="KW-0732">Signal</keyword>
<dbReference type="GO" id="GO:0042056">
    <property type="term" value="F:chemoattractant activity"/>
    <property type="evidence" value="ECO:0007669"/>
    <property type="project" value="TreeGrafter"/>
</dbReference>
<evidence type="ECO:0000256" key="5">
    <source>
        <dbReference type="ARBA" id="ARBA00023022"/>
    </source>
</evidence>
<dbReference type="GeneID" id="110300661"/>
<sequence length="63" mass="7131">MRIHYLLFTFLLVLLSPLAAFSQIINNPITCMTNGGICWGPCPTTLRQVGNCGHFKFRCCKIR</sequence>
<evidence type="ECO:0000256" key="4">
    <source>
        <dbReference type="ARBA" id="ARBA00022940"/>
    </source>
</evidence>
<evidence type="ECO:0000313" key="9">
    <source>
        <dbReference type="Proteomes" id="UP000515126"/>
    </source>
</evidence>
<keyword evidence="9" id="KW-1185">Reference proteome</keyword>
<dbReference type="Proteomes" id="UP000515126">
    <property type="component" value="Chromosome 8"/>
</dbReference>
<feature type="signal peptide" evidence="7">
    <location>
        <begin position="1"/>
        <end position="22"/>
    </location>
</feature>
<keyword evidence="6" id="KW-1015">Disulfide bond</keyword>
<dbReference type="GO" id="GO:0060326">
    <property type="term" value="P:cell chemotaxis"/>
    <property type="evidence" value="ECO:0007669"/>
    <property type="project" value="TreeGrafter"/>
</dbReference>
<evidence type="ECO:0000313" key="10">
    <source>
        <dbReference type="RefSeq" id="XP_021026575.1"/>
    </source>
</evidence>
<feature type="domain" description="Beta-defensin-like" evidence="8">
    <location>
        <begin position="27"/>
        <end position="61"/>
    </location>
</feature>
<organism evidence="9 10">
    <name type="scientific">Mus caroli</name>
    <name type="common">Ryukyu mouse</name>
    <name type="synonym">Ricefield mouse</name>
    <dbReference type="NCBI Taxonomy" id="10089"/>
    <lineage>
        <taxon>Eukaryota</taxon>
        <taxon>Metazoa</taxon>
        <taxon>Chordata</taxon>
        <taxon>Craniata</taxon>
        <taxon>Vertebrata</taxon>
        <taxon>Euteleostomi</taxon>
        <taxon>Mammalia</taxon>
        <taxon>Eutheria</taxon>
        <taxon>Euarchontoglires</taxon>
        <taxon>Glires</taxon>
        <taxon>Rodentia</taxon>
        <taxon>Myomorpha</taxon>
        <taxon>Muroidea</taxon>
        <taxon>Muridae</taxon>
        <taxon>Murinae</taxon>
        <taxon>Mus</taxon>
        <taxon>Mus</taxon>
    </lineage>
</organism>
<keyword evidence="5" id="KW-0044">Antibiotic</keyword>
<name>A0A6P5QBA2_MUSCR</name>
<evidence type="ECO:0000256" key="6">
    <source>
        <dbReference type="ARBA" id="ARBA00023157"/>
    </source>
</evidence>
<gene>
    <name evidence="10" type="primary">LOC110300661</name>
</gene>
<evidence type="ECO:0000259" key="8">
    <source>
        <dbReference type="Pfam" id="PF00711"/>
    </source>
</evidence>
<dbReference type="KEGG" id="mcal:110300661"/>
<dbReference type="GO" id="GO:0042742">
    <property type="term" value="P:defense response to bacterium"/>
    <property type="evidence" value="ECO:0007669"/>
    <property type="project" value="UniProtKB-KW"/>
</dbReference>
<reference evidence="10" key="1">
    <citation type="submission" date="2025-08" db="UniProtKB">
        <authorList>
            <consortium name="RefSeq"/>
        </authorList>
    </citation>
    <scope>IDENTIFICATION</scope>
</reference>
<proteinExistence type="predicted"/>
<keyword evidence="2" id="KW-0964">Secreted</keyword>
<dbReference type="SUPFAM" id="SSF57392">
    <property type="entry name" value="Defensin-like"/>
    <property type="match status" value="1"/>
</dbReference>
<dbReference type="AlphaFoldDB" id="A0A6P5QBA2"/>